<dbReference type="GO" id="GO:0003743">
    <property type="term" value="F:translation initiation factor activity"/>
    <property type="evidence" value="ECO:0007669"/>
    <property type="project" value="UniProtKB-KW"/>
</dbReference>
<sequence>MINEIRSFSAEKNKIKLNISLFIIGKDVLLILSGGTHPHIGSLTFLTETENIKNHNFPSHDGRRHKDGELSDRIAQKIQNSLEGSCVITSGVHFDGISWEEIQTCFDLSDALGDQINYFLKNYNYQTSDPKYQKLKRP</sequence>
<organism evidence="2 3">
    <name type="scientific">Lactococcus lactis subsp. lactis</name>
    <name type="common">Streptococcus lactis</name>
    <dbReference type="NCBI Taxonomy" id="1360"/>
    <lineage>
        <taxon>Bacteria</taxon>
        <taxon>Bacillati</taxon>
        <taxon>Bacillota</taxon>
        <taxon>Bacilli</taxon>
        <taxon>Lactobacillales</taxon>
        <taxon>Streptococcaceae</taxon>
        <taxon>Lactococcus</taxon>
    </lineage>
</organism>
<gene>
    <name evidence="2" type="ORF">KF282_0849</name>
</gene>
<dbReference type="Proteomes" id="UP000053058">
    <property type="component" value="Unassembled WGS sequence"/>
</dbReference>
<evidence type="ECO:0000313" key="3">
    <source>
        <dbReference type="Proteomes" id="UP000053058"/>
    </source>
</evidence>
<dbReference type="AlphaFoldDB" id="A0A0V8CZH0"/>
<name>A0A0V8CZH0_LACLL</name>
<proteinExistence type="predicted"/>
<reference evidence="3" key="1">
    <citation type="submission" date="2015-10" db="EMBL/GenBank/DDBJ databases">
        <title>Draft Genome Sequences of 11 Lactococcus lactis subspecies cremoris strains.</title>
        <authorList>
            <person name="Wels M."/>
            <person name="Backus L."/>
            <person name="Boekhorst J."/>
            <person name="Dijkstra A."/>
            <person name="Beerthuizen M."/>
            <person name="Kelly W."/>
            <person name="Siezen R."/>
            <person name="Bachmann H."/>
            <person name="Van Hijum S."/>
        </authorList>
    </citation>
    <scope>NUCLEOTIDE SEQUENCE [LARGE SCALE GENOMIC DNA]</scope>
    <source>
        <strain evidence="3">KF282</strain>
    </source>
</reference>
<dbReference type="Pfam" id="PF21758">
    <property type="entry name" value="PAC_bac"/>
    <property type="match status" value="1"/>
</dbReference>
<dbReference type="RefSeq" id="WP_058219281.1">
    <property type="nucleotide sequence ID" value="NZ_LKLN01000021.1"/>
</dbReference>
<accession>A0A0V8CZH0</accession>
<comment type="caution">
    <text evidence="2">The sequence shown here is derived from an EMBL/GenBank/DDBJ whole genome shotgun (WGS) entry which is preliminary data.</text>
</comment>
<keyword evidence="2" id="KW-0648">Protein biosynthesis</keyword>
<evidence type="ECO:0000313" key="2">
    <source>
        <dbReference type="EMBL" id="KSU06692.1"/>
    </source>
</evidence>
<dbReference type="EMBL" id="LKLN01000021">
    <property type="protein sequence ID" value="KSU06692.1"/>
    <property type="molecule type" value="Genomic_DNA"/>
</dbReference>
<keyword evidence="2" id="KW-0396">Initiation factor</keyword>
<protein>
    <submittedName>
        <fullName evidence="2">Translation initiation factor 2 (IF-2 GTPase)</fullName>
    </submittedName>
</protein>
<dbReference type="PATRIC" id="fig|1360.105.peg.2598"/>
<evidence type="ECO:0000259" key="1">
    <source>
        <dbReference type="Pfam" id="PF21758"/>
    </source>
</evidence>
<dbReference type="InterPro" id="IPR048844">
    <property type="entry name" value="LpdD_chaperone-like"/>
</dbReference>
<feature type="domain" description="Prenylated flavin chaperone LpdD-like" evidence="1">
    <location>
        <begin position="12"/>
        <end position="117"/>
    </location>
</feature>